<keyword evidence="3" id="KW-0804">Transcription</keyword>
<evidence type="ECO:0000313" key="5">
    <source>
        <dbReference type="EMBL" id="EEG72377.1"/>
    </source>
</evidence>
<keyword evidence="6" id="KW-1185">Reference proteome</keyword>
<dbReference type="OrthoDB" id="9778008at2"/>
<keyword evidence="1" id="KW-0805">Transcription regulation</keyword>
<organism evidence="5 6">
    <name type="scientific">[Clostridium] hylemonae DSM 15053</name>
    <dbReference type="NCBI Taxonomy" id="553973"/>
    <lineage>
        <taxon>Bacteria</taxon>
        <taxon>Bacillati</taxon>
        <taxon>Bacillota</taxon>
        <taxon>Clostridia</taxon>
        <taxon>Lachnospirales</taxon>
        <taxon>Lachnospiraceae</taxon>
    </lineage>
</organism>
<comment type="caution">
    <text evidence="5">The sequence shown here is derived from an EMBL/GenBank/DDBJ whole genome shotgun (WGS) entry which is preliminary data.</text>
</comment>
<dbReference type="Pfam" id="PF07883">
    <property type="entry name" value="Cupin_2"/>
    <property type="match status" value="1"/>
</dbReference>
<dbReference type="eggNOG" id="COG2207">
    <property type="taxonomic scope" value="Bacteria"/>
</dbReference>
<dbReference type="STRING" id="553973.CLOHYLEM_07380"/>
<evidence type="ECO:0000256" key="3">
    <source>
        <dbReference type="ARBA" id="ARBA00023163"/>
    </source>
</evidence>
<dbReference type="PANTHER" id="PTHR43280:SF28">
    <property type="entry name" value="HTH-TYPE TRANSCRIPTIONAL ACTIVATOR RHAS"/>
    <property type="match status" value="1"/>
</dbReference>
<name>C0C5J3_9FIRM</name>
<dbReference type="PRINTS" id="PR00032">
    <property type="entry name" value="HTHARAC"/>
</dbReference>
<dbReference type="InterPro" id="IPR011051">
    <property type="entry name" value="RmlC_Cupin_sf"/>
</dbReference>
<evidence type="ECO:0000256" key="1">
    <source>
        <dbReference type="ARBA" id="ARBA00023015"/>
    </source>
</evidence>
<dbReference type="GO" id="GO:0003700">
    <property type="term" value="F:DNA-binding transcription factor activity"/>
    <property type="evidence" value="ECO:0007669"/>
    <property type="project" value="InterPro"/>
</dbReference>
<dbReference type="PANTHER" id="PTHR43280">
    <property type="entry name" value="ARAC-FAMILY TRANSCRIPTIONAL REGULATOR"/>
    <property type="match status" value="1"/>
</dbReference>
<dbReference type="RefSeq" id="WP_006444724.1">
    <property type="nucleotide sequence ID" value="NZ_CP036524.1"/>
</dbReference>
<protein>
    <submittedName>
        <fullName evidence="5">Transcriptional regulator, AraC family</fullName>
    </submittedName>
</protein>
<evidence type="ECO:0000313" key="6">
    <source>
        <dbReference type="Proteomes" id="UP000004893"/>
    </source>
</evidence>
<reference evidence="5" key="1">
    <citation type="submission" date="2009-02" db="EMBL/GenBank/DDBJ databases">
        <authorList>
            <person name="Fulton L."/>
            <person name="Clifton S."/>
            <person name="Fulton B."/>
            <person name="Xu J."/>
            <person name="Minx P."/>
            <person name="Pepin K.H."/>
            <person name="Johnson M."/>
            <person name="Bhonagiri V."/>
            <person name="Nash W.E."/>
            <person name="Mardis E.R."/>
            <person name="Wilson R.K."/>
        </authorList>
    </citation>
    <scope>NUCLEOTIDE SEQUENCE [LARGE SCALE GENOMIC DNA]</scope>
    <source>
        <strain evidence="5">DSM 15053</strain>
    </source>
</reference>
<sequence length="300" mass="34782">MADKVDLNVGMRENPSYCDKAFPVSMHTITKNDIFPKGRGFHDIHWHDEIQFTYVSKGSLKVQVEGNEYHLEEGEALFINGGLIHVTTDMSEDGEYVGFMFPEKILGFFAGSRMEQNYVLPYLNNYVLPALLIRKGTEEDEHILSRLTELKEVFGNVGETAFEYEVSVKLVDIWLQIIKNIEGSVRKVSVSYIRRQERMKKMMQFIIDHYMDAITLNEIAEVANVSVEECRRCFRDTIKETPVHFLLSYRVIMGMELLRNTDLAVTDIAFRVGFNDTSHFIQTFKKKTGMTPKDYRNNIF</sequence>
<dbReference type="Gene3D" id="1.10.10.60">
    <property type="entry name" value="Homeodomain-like"/>
    <property type="match status" value="2"/>
</dbReference>
<proteinExistence type="predicted"/>
<dbReference type="InterPro" id="IPR018060">
    <property type="entry name" value="HTH_AraC"/>
</dbReference>
<dbReference type="InterPro" id="IPR013096">
    <property type="entry name" value="Cupin_2"/>
</dbReference>
<dbReference type="Pfam" id="PF12833">
    <property type="entry name" value="HTH_18"/>
    <property type="match status" value="1"/>
</dbReference>
<dbReference type="AlphaFoldDB" id="C0C5J3"/>
<dbReference type="PROSITE" id="PS00041">
    <property type="entry name" value="HTH_ARAC_FAMILY_1"/>
    <property type="match status" value="1"/>
</dbReference>
<dbReference type="InterPro" id="IPR014710">
    <property type="entry name" value="RmlC-like_jellyroll"/>
</dbReference>
<accession>C0C5J3</accession>
<evidence type="ECO:0000256" key="2">
    <source>
        <dbReference type="ARBA" id="ARBA00023125"/>
    </source>
</evidence>
<reference evidence="5" key="2">
    <citation type="submission" date="2013-06" db="EMBL/GenBank/DDBJ databases">
        <title>Draft genome sequence of Clostridium hylemonae (DSM 15053).</title>
        <authorList>
            <person name="Sudarsanam P."/>
            <person name="Ley R."/>
            <person name="Guruge J."/>
            <person name="Turnbaugh P.J."/>
            <person name="Mahowald M."/>
            <person name="Liep D."/>
            <person name="Gordon J."/>
        </authorList>
    </citation>
    <scope>NUCLEOTIDE SEQUENCE</scope>
    <source>
        <strain evidence="5">DSM 15053</strain>
    </source>
</reference>
<dbReference type="SUPFAM" id="SSF51182">
    <property type="entry name" value="RmlC-like cupins"/>
    <property type="match status" value="1"/>
</dbReference>
<keyword evidence="2" id="KW-0238">DNA-binding</keyword>
<dbReference type="Proteomes" id="UP000004893">
    <property type="component" value="Unassembled WGS sequence"/>
</dbReference>
<dbReference type="InterPro" id="IPR020449">
    <property type="entry name" value="Tscrpt_reg_AraC-type_HTH"/>
</dbReference>
<feature type="domain" description="HTH araC/xylS-type" evidence="4">
    <location>
        <begin position="200"/>
        <end position="298"/>
    </location>
</feature>
<evidence type="ECO:0000259" key="4">
    <source>
        <dbReference type="PROSITE" id="PS01124"/>
    </source>
</evidence>
<dbReference type="SUPFAM" id="SSF46689">
    <property type="entry name" value="Homeodomain-like"/>
    <property type="match status" value="2"/>
</dbReference>
<dbReference type="InterPro" id="IPR009057">
    <property type="entry name" value="Homeodomain-like_sf"/>
</dbReference>
<dbReference type="EMBL" id="ABYI02000041">
    <property type="protein sequence ID" value="EEG72377.1"/>
    <property type="molecule type" value="Genomic_DNA"/>
</dbReference>
<dbReference type="GO" id="GO:0043565">
    <property type="term" value="F:sequence-specific DNA binding"/>
    <property type="evidence" value="ECO:0007669"/>
    <property type="project" value="InterPro"/>
</dbReference>
<gene>
    <name evidence="5" type="ORF">CLOHYLEM_07380</name>
</gene>
<dbReference type="HOGENOM" id="CLU_000445_88_3_9"/>
<dbReference type="PROSITE" id="PS01124">
    <property type="entry name" value="HTH_ARAC_FAMILY_2"/>
    <property type="match status" value="1"/>
</dbReference>
<dbReference type="SMART" id="SM00342">
    <property type="entry name" value="HTH_ARAC"/>
    <property type="match status" value="1"/>
</dbReference>
<dbReference type="InterPro" id="IPR018062">
    <property type="entry name" value="HTH_AraC-typ_CS"/>
</dbReference>
<dbReference type="Gene3D" id="2.60.120.10">
    <property type="entry name" value="Jelly Rolls"/>
    <property type="match status" value="1"/>
</dbReference>